<name>A0A315FR44_9BURK</name>
<accession>A0A315FR44</accession>
<proteinExistence type="predicted"/>
<dbReference type="OrthoDB" id="6057096at2"/>
<keyword evidence="2" id="KW-1185">Reference proteome</keyword>
<gene>
    <name evidence="1" type="ORF">B9Z37_04360</name>
</gene>
<protein>
    <submittedName>
        <fullName evidence="1">Uncharacterized protein</fullName>
    </submittedName>
</protein>
<dbReference type="RefSeq" id="WP_108311767.1">
    <property type="nucleotide sequence ID" value="NZ_NESN01000001.1"/>
</dbReference>
<dbReference type="Proteomes" id="UP000250790">
    <property type="component" value="Unassembled WGS sequence"/>
</dbReference>
<organism evidence="1 2">
    <name type="scientific">Limnohabitans parvus II-B4</name>
    <dbReference type="NCBI Taxonomy" id="1293052"/>
    <lineage>
        <taxon>Bacteria</taxon>
        <taxon>Pseudomonadati</taxon>
        <taxon>Pseudomonadota</taxon>
        <taxon>Betaproteobacteria</taxon>
        <taxon>Burkholderiales</taxon>
        <taxon>Comamonadaceae</taxon>
        <taxon>Limnohabitans</taxon>
    </lineage>
</organism>
<evidence type="ECO:0000313" key="1">
    <source>
        <dbReference type="EMBL" id="PUE55777.1"/>
    </source>
</evidence>
<reference evidence="1 2" key="1">
    <citation type="submission" date="2017-04" db="EMBL/GenBank/DDBJ databases">
        <title>Unexpected and diverse lifestyles within the genus Limnohabitans.</title>
        <authorList>
            <person name="Kasalicky V."/>
            <person name="Mehrshad M."/>
            <person name="Andrei S.-A."/>
            <person name="Salcher M."/>
            <person name="Kratochvilova H."/>
            <person name="Simek K."/>
            <person name="Ghai R."/>
        </authorList>
    </citation>
    <scope>NUCLEOTIDE SEQUENCE [LARGE SCALE GENOMIC DNA]</scope>
    <source>
        <strain evidence="1 2">II-B4</strain>
    </source>
</reference>
<dbReference type="AlphaFoldDB" id="A0A315FR44"/>
<comment type="caution">
    <text evidence="1">The sequence shown here is derived from an EMBL/GenBank/DDBJ whole genome shotgun (WGS) entry which is preliminary data.</text>
</comment>
<dbReference type="EMBL" id="NESN01000001">
    <property type="protein sequence ID" value="PUE55777.1"/>
    <property type="molecule type" value="Genomic_DNA"/>
</dbReference>
<sequence length="319" mass="36047">MELTPNQQAISLTALMFVRGSASFESSLHDEEMAALELLKQAKAVVPGVVNSRDAVCAFCGMYRGPIFRSDEGLMVQCPDCGPFALDPASQRSWRLDDEWLIRKLRGALDISPHATTTQIVDGVWDIGRYKKRPVVLARRIDLVERHGLRIFHGPEPRSQSWVITPRPLVRVPLEPLAGTAEWWQLEDRFALHGLALRLLDPDQGEKADVPQDGIPSVAVHGPFSEDFAWVHLDDWPHGPIRLTEAQAKLFAALWKHRHLAQPAEFLMREAGLGSERPIDVFKLKTSNRGDPRYEGPLHAYEELVVRQRRQGLYRLTPL</sequence>
<evidence type="ECO:0000313" key="2">
    <source>
        <dbReference type="Proteomes" id="UP000250790"/>
    </source>
</evidence>